<keyword evidence="2" id="KW-1185">Reference proteome</keyword>
<accession>A0A848KIE4</accession>
<protein>
    <submittedName>
        <fullName evidence="1">Uncharacterized protein</fullName>
    </submittedName>
</protein>
<sequence>MAAIALFVSVWNLNLTHLTTQVRDHENGFRDTGLDLVARLYERISLFLREEGYLNTVLSPRIRDTEELDDEDLRTFYMLRTEVDDLIREIDMVATQLHILATTELAGVAEDVRSISASRSRA</sequence>
<dbReference type="RefSeq" id="WP_169590481.1">
    <property type="nucleotide sequence ID" value="NZ_VCQU01000007.1"/>
</dbReference>
<gene>
    <name evidence="1" type="ORF">FGL95_21190</name>
</gene>
<reference evidence="1 2" key="1">
    <citation type="submission" date="2019-05" db="EMBL/GenBank/DDBJ databases">
        <authorList>
            <person name="Lee S.D."/>
        </authorList>
    </citation>
    <scope>NUCLEOTIDE SEQUENCE [LARGE SCALE GENOMIC DNA]</scope>
    <source>
        <strain evidence="1 2">YC2-7</strain>
    </source>
</reference>
<name>A0A848KIE4_9NOCA</name>
<reference evidence="1 2" key="2">
    <citation type="submission" date="2020-06" db="EMBL/GenBank/DDBJ databases">
        <title>Antribacter stalactiti gen. nov., sp. nov., a new member of the family Nacardiaceae isolated from a cave.</title>
        <authorList>
            <person name="Kim I.S."/>
        </authorList>
    </citation>
    <scope>NUCLEOTIDE SEQUENCE [LARGE SCALE GENOMIC DNA]</scope>
    <source>
        <strain evidence="1 2">YC2-7</strain>
    </source>
</reference>
<dbReference type="Proteomes" id="UP000535543">
    <property type="component" value="Unassembled WGS sequence"/>
</dbReference>
<proteinExistence type="predicted"/>
<dbReference type="EMBL" id="VCQU01000007">
    <property type="protein sequence ID" value="NMN97556.1"/>
    <property type="molecule type" value="Genomic_DNA"/>
</dbReference>
<dbReference type="AlphaFoldDB" id="A0A848KIE4"/>
<evidence type="ECO:0000313" key="2">
    <source>
        <dbReference type="Proteomes" id="UP000535543"/>
    </source>
</evidence>
<evidence type="ECO:0000313" key="1">
    <source>
        <dbReference type="EMBL" id="NMN97556.1"/>
    </source>
</evidence>
<organism evidence="1 2">
    <name type="scientific">Antrihabitans stalactiti</name>
    <dbReference type="NCBI Taxonomy" id="2584121"/>
    <lineage>
        <taxon>Bacteria</taxon>
        <taxon>Bacillati</taxon>
        <taxon>Actinomycetota</taxon>
        <taxon>Actinomycetes</taxon>
        <taxon>Mycobacteriales</taxon>
        <taxon>Nocardiaceae</taxon>
        <taxon>Antrihabitans</taxon>
    </lineage>
</organism>
<comment type="caution">
    <text evidence="1">The sequence shown here is derived from an EMBL/GenBank/DDBJ whole genome shotgun (WGS) entry which is preliminary data.</text>
</comment>